<name>A0AAD9N4K7_9ANNE</name>
<dbReference type="EMBL" id="JAODUP010000246">
    <property type="protein sequence ID" value="KAK2155213.1"/>
    <property type="molecule type" value="Genomic_DNA"/>
</dbReference>
<evidence type="ECO:0000256" key="1">
    <source>
        <dbReference type="ARBA" id="ARBA00004370"/>
    </source>
</evidence>
<feature type="domain" description="Guanylate cyclase" evidence="9">
    <location>
        <begin position="462"/>
        <end position="592"/>
    </location>
</feature>
<evidence type="ECO:0000256" key="3">
    <source>
        <dbReference type="ARBA" id="ARBA00022741"/>
    </source>
</evidence>
<dbReference type="CDD" id="cd07302">
    <property type="entry name" value="CHD"/>
    <property type="match status" value="1"/>
</dbReference>
<dbReference type="GO" id="GO:0005886">
    <property type="term" value="C:plasma membrane"/>
    <property type="evidence" value="ECO:0007669"/>
    <property type="project" value="TreeGrafter"/>
</dbReference>
<dbReference type="AlphaFoldDB" id="A0AAD9N4K7"/>
<evidence type="ECO:0000256" key="6">
    <source>
        <dbReference type="ARBA" id="ARBA00023239"/>
    </source>
</evidence>
<keyword evidence="3" id="KW-0547">Nucleotide-binding</keyword>
<proteinExistence type="predicted"/>
<dbReference type="PANTHER" id="PTHR11920:SF501">
    <property type="entry name" value="GUANYLATE CYCLASE 32E"/>
    <property type="match status" value="1"/>
</dbReference>
<dbReference type="GO" id="GO:0035556">
    <property type="term" value="P:intracellular signal transduction"/>
    <property type="evidence" value="ECO:0007669"/>
    <property type="project" value="InterPro"/>
</dbReference>
<evidence type="ECO:0000256" key="2">
    <source>
        <dbReference type="ARBA" id="ARBA00022692"/>
    </source>
</evidence>
<sequence length="638" mass="72386">MTNEHRLSLTSSRKVNPSDEWQVNNRPNSGSTVSGTSQRFRTSGSSDTAEGPRGERNYVSLSLARVNGLNALTVLEQKRKMIGWTIFFFVITFLLLFVLIGVHAYGYHNIRTVQKTIEFNAELANVINELQIERDLVITYISIPTTAADNRRTNQYHASDQIVKNLSGWRTWQMKTAPLVHLQSADNLLKYVNAHRFESDVEDSSQQRELVFYSQLITDIITWFTDVISEQNTGAVWKFIVALNEAVMCNEMLALERGYGLLYFINGRFSNMADYKSFIVAQDVANDSLIVAGIFYEMLEEKFDEAVHSMGQLTSSLDRMRHRARRDPFGRDPSIERLHDGSASWHGNMTLYINRLSLIQNNITSESLTLLGDEISAEHRYLLILMAVMCGILVILPLTMKVVQLIVFGMKAQSDALMWHTTSKKLVEERTNNLFHVMLPKQIATELNVNKNVNSELFDQVTVFFSEMADFTNICSRLSAQDVVILLNMMYNCVDGAIRIHDVYRVEVLADTYMIASGLPNKNGRRHAEEIASMALSINNRIKNTEPSIIHHSRLSLKMGIHSGRVVAGIVGNAMPRYCLFGKTIKTASRMKSTSVGGRIQISQATKDVLPEIRGFSTERREDAAVRMSDWEQLRRFL</sequence>
<protein>
    <recommendedName>
        <fullName evidence="9">Guanylate cyclase domain-containing protein</fullName>
    </recommendedName>
</protein>
<dbReference type="SUPFAM" id="SSF55073">
    <property type="entry name" value="Nucleotide cyclase"/>
    <property type="match status" value="1"/>
</dbReference>
<organism evidence="10 11">
    <name type="scientific">Paralvinella palmiformis</name>
    <dbReference type="NCBI Taxonomy" id="53620"/>
    <lineage>
        <taxon>Eukaryota</taxon>
        <taxon>Metazoa</taxon>
        <taxon>Spiralia</taxon>
        <taxon>Lophotrochozoa</taxon>
        <taxon>Annelida</taxon>
        <taxon>Polychaeta</taxon>
        <taxon>Sedentaria</taxon>
        <taxon>Canalipalpata</taxon>
        <taxon>Terebellida</taxon>
        <taxon>Terebelliformia</taxon>
        <taxon>Alvinellidae</taxon>
        <taxon>Paralvinella</taxon>
    </lineage>
</organism>
<dbReference type="FunFam" id="3.30.70.1230:FF:000030">
    <property type="entry name" value="Si:ch211-215j19.12"/>
    <property type="match status" value="1"/>
</dbReference>
<comment type="subcellular location">
    <subcellularLocation>
        <location evidence="1">Membrane</location>
    </subcellularLocation>
</comment>
<dbReference type="Pfam" id="PF08376">
    <property type="entry name" value="NIT"/>
    <property type="match status" value="1"/>
</dbReference>
<dbReference type="PROSITE" id="PS50125">
    <property type="entry name" value="GUANYLATE_CYCLASE_2"/>
    <property type="match status" value="1"/>
</dbReference>
<evidence type="ECO:0000259" key="9">
    <source>
        <dbReference type="PROSITE" id="PS50125"/>
    </source>
</evidence>
<dbReference type="GO" id="GO:0004383">
    <property type="term" value="F:guanylate cyclase activity"/>
    <property type="evidence" value="ECO:0007669"/>
    <property type="project" value="TreeGrafter"/>
</dbReference>
<feature type="compositionally biased region" description="Polar residues" evidence="7">
    <location>
        <begin position="8"/>
        <end position="48"/>
    </location>
</feature>
<dbReference type="GO" id="GO:0007168">
    <property type="term" value="P:receptor guanylyl cyclase signaling pathway"/>
    <property type="evidence" value="ECO:0007669"/>
    <property type="project" value="TreeGrafter"/>
</dbReference>
<evidence type="ECO:0000313" key="11">
    <source>
        <dbReference type="Proteomes" id="UP001208570"/>
    </source>
</evidence>
<keyword evidence="4 8" id="KW-1133">Transmembrane helix</keyword>
<feature type="transmembrane region" description="Helical" evidence="8">
    <location>
        <begin position="86"/>
        <end position="107"/>
    </location>
</feature>
<dbReference type="InterPro" id="IPR013587">
    <property type="entry name" value="Nitrate/nitrite_sensing"/>
</dbReference>
<dbReference type="InterPro" id="IPR029787">
    <property type="entry name" value="Nucleotide_cyclase"/>
</dbReference>
<keyword evidence="5 8" id="KW-0472">Membrane</keyword>
<feature type="transmembrane region" description="Helical" evidence="8">
    <location>
        <begin position="381"/>
        <end position="408"/>
    </location>
</feature>
<evidence type="ECO:0000256" key="7">
    <source>
        <dbReference type="SAM" id="MobiDB-lite"/>
    </source>
</evidence>
<feature type="region of interest" description="Disordered" evidence="7">
    <location>
        <begin position="1"/>
        <end position="54"/>
    </location>
</feature>
<keyword evidence="6" id="KW-0456">Lyase</keyword>
<dbReference type="PANTHER" id="PTHR11920">
    <property type="entry name" value="GUANYLYL CYCLASE"/>
    <property type="match status" value="1"/>
</dbReference>
<accession>A0AAD9N4K7</accession>
<evidence type="ECO:0000256" key="5">
    <source>
        <dbReference type="ARBA" id="ARBA00023136"/>
    </source>
</evidence>
<keyword evidence="11" id="KW-1185">Reference proteome</keyword>
<reference evidence="10" key="1">
    <citation type="journal article" date="2023" name="Mol. Biol. Evol.">
        <title>Third-Generation Sequencing Reveals the Adaptive Role of the Epigenome in Three Deep-Sea Polychaetes.</title>
        <authorList>
            <person name="Perez M."/>
            <person name="Aroh O."/>
            <person name="Sun Y."/>
            <person name="Lan Y."/>
            <person name="Juniper S.K."/>
            <person name="Young C.R."/>
            <person name="Angers B."/>
            <person name="Qian P.Y."/>
        </authorList>
    </citation>
    <scope>NUCLEOTIDE SEQUENCE</scope>
    <source>
        <strain evidence="10">P08H-3</strain>
    </source>
</reference>
<gene>
    <name evidence="10" type="ORF">LSH36_246g04040</name>
</gene>
<evidence type="ECO:0000313" key="10">
    <source>
        <dbReference type="EMBL" id="KAK2155213.1"/>
    </source>
</evidence>
<comment type="caution">
    <text evidence="10">The sequence shown here is derived from an EMBL/GenBank/DDBJ whole genome shotgun (WGS) entry which is preliminary data.</text>
</comment>
<dbReference type="SMART" id="SM00044">
    <property type="entry name" value="CYCc"/>
    <property type="match status" value="1"/>
</dbReference>
<evidence type="ECO:0000256" key="4">
    <source>
        <dbReference type="ARBA" id="ARBA00022989"/>
    </source>
</evidence>
<dbReference type="GO" id="GO:0001653">
    <property type="term" value="F:peptide receptor activity"/>
    <property type="evidence" value="ECO:0007669"/>
    <property type="project" value="TreeGrafter"/>
</dbReference>
<dbReference type="InterPro" id="IPR001054">
    <property type="entry name" value="A/G_cyclase"/>
</dbReference>
<dbReference type="GO" id="GO:0004016">
    <property type="term" value="F:adenylate cyclase activity"/>
    <property type="evidence" value="ECO:0007669"/>
    <property type="project" value="TreeGrafter"/>
</dbReference>
<dbReference type="Gene3D" id="3.30.70.1230">
    <property type="entry name" value="Nucleotide cyclase"/>
    <property type="match status" value="1"/>
</dbReference>
<dbReference type="Pfam" id="PF00211">
    <property type="entry name" value="Guanylate_cyc"/>
    <property type="match status" value="1"/>
</dbReference>
<dbReference type="GO" id="GO:0000166">
    <property type="term" value="F:nucleotide binding"/>
    <property type="evidence" value="ECO:0007669"/>
    <property type="project" value="UniProtKB-KW"/>
</dbReference>
<dbReference type="InterPro" id="IPR050401">
    <property type="entry name" value="Cyclic_nucleotide_synthase"/>
</dbReference>
<dbReference type="Proteomes" id="UP001208570">
    <property type="component" value="Unassembled WGS sequence"/>
</dbReference>
<keyword evidence="2 8" id="KW-0812">Transmembrane</keyword>
<evidence type="ECO:0000256" key="8">
    <source>
        <dbReference type="SAM" id="Phobius"/>
    </source>
</evidence>